<evidence type="ECO:0000256" key="8">
    <source>
        <dbReference type="ARBA" id="ARBA00022917"/>
    </source>
</evidence>
<dbReference type="SUPFAM" id="SSF55681">
    <property type="entry name" value="Class II aaRS and biotin synthetases"/>
    <property type="match status" value="1"/>
</dbReference>
<evidence type="ECO:0000256" key="11">
    <source>
        <dbReference type="HAMAP-Rule" id="MF_00283"/>
    </source>
</evidence>
<dbReference type="InterPro" id="IPR020825">
    <property type="entry name" value="Phe-tRNA_synthase-like_B3/B4"/>
</dbReference>
<comment type="subcellular location">
    <subcellularLocation>
        <location evidence="11">Cytoplasm</location>
    </subcellularLocation>
</comment>
<dbReference type="SMART" id="SM00896">
    <property type="entry name" value="FDX-ACB"/>
    <property type="match status" value="1"/>
</dbReference>
<feature type="binding site" evidence="11">
    <location>
        <position position="340"/>
    </location>
    <ligand>
        <name>Mg(2+)</name>
        <dbReference type="ChEBI" id="CHEBI:18420"/>
        <note>shared with alpha subunit</note>
    </ligand>
</feature>
<feature type="binding site" evidence="11">
    <location>
        <position position="350"/>
    </location>
    <ligand>
        <name>Mg(2+)</name>
        <dbReference type="ChEBI" id="CHEBI:18420"/>
        <note>shared with alpha subunit</note>
    </ligand>
</feature>
<dbReference type="InterPro" id="IPR041616">
    <property type="entry name" value="PheRS_beta_core"/>
</dbReference>
<dbReference type="NCBIfam" id="TIGR00472">
    <property type="entry name" value="pheT_bact"/>
    <property type="match status" value="1"/>
</dbReference>
<dbReference type="InterPro" id="IPR004532">
    <property type="entry name" value="Phe-tRNA-ligase_IIc_bsu_bact"/>
</dbReference>
<comment type="cofactor">
    <cofactor evidence="11">
        <name>Mg(2+)</name>
        <dbReference type="ChEBI" id="CHEBI:18420"/>
    </cofactor>
    <text evidence="11">Binds 2 magnesium ions per tetramer.</text>
</comment>
<dbReference type="GO" id="GO:0006432">
    <property type="term" value="P:phenylalanyl-tRNA aminoacylation"/>
    <property type="evidence" value="ECO:0007669"/>
    <property type="project" value="UniProtKB-UniRule"/>
</dbReference>
<dbReference type="AlphaFoldDB" id="A0A1F8BK84"/>
<dbReference type="SUPFAM" id="SSF56037">
    <property type="entry name" value="PheT/TilS domain"/>
    <property type="match status" value="1"/>
</dbReference>
<dbReference type="GO" id="GO:0009328">
    <property type="term" value="C:phenylalanine-tRNA ligase complex"/>
    <property type="evidence" value="ECO:0007669"/>
    <property type="project" value="TreeGrafter"/>
</dbReference>
<comment type="caution">
    <text evidence="14">The sequence shown here is derived from an EMBL/GenBank/DDBJ whole genome shotgun (WGS) entry which is preliminary data.</text>
</comment>
<organism evidence="14 15">
    <name type="scientific">Candidatus Woesebacteria bacterium RIFCSPLOWO2_01_FULL_39_21</name>
    <dbReference type="NCBI Taxonomy" id="1802519"/>
    <lineage>
        <taxon>Bacteria</taxon>
        <taxon>Candidatus Woeseibacteriota</taxon>
    </lineage>
</organism>
<evidence type="ECO:0000256" key="2">
    <source>
        <dbReference type="ARBA" id="ARBA00011209"/>
    </source>
</evidence>
<dbReference type="Pfam" id="PF03483">
    <property type="entry name" value="B3_4"/>
    <property type="match status" value="1"/>
</dbReference>
<proteinExistence type="inferred from homology"/>
<dbReference type="Gene3D" id="3.30.70.380">
    <property type="entry name" value="Ferrodoxin-fold anticodon-binding domain"/>
    <property type="match status" value="1"/>
</dbReference>
<evidence type="ECO:0000313" key="15">
    <source>
        <dbReference type="Proteomes" id="UP000177082"/>
    </source>
</evidence>
<dbReference type="Pfam" id="PF03147">
    <property type="entry name" value="FDX-ACB"/>
    <property type="match status" value="1"/>
</dbReference>
<feature type="domain" description="FDX-ACB" evidence="12">
    <location>
        <begin position="567"/>
        <end position="650"/>
    </location>
</feature>
<evidence type="ECO:0000256" key="1">
    <source>
        <dbReference type="ARBA" id="ARBA00008653"/>
    </source>
</evidence>
<keyword evidence="3 11" id="KW-0436">Ligase</keyword>
<keyword evidence="6 11" id="KW-0067">ATP-binding</keyword>
<evidence type="ECO:0000256" key="9">
    <source>
        <dbReference type="ARBA" id="ARBA00023146"/>
    </source>
</evidence>
<dbReference type="HAMAP" id="MF_00283">
    <property type="entry name" value="Phe_tRNA_synth_beta1"/>
    <property type="match status" value="1"/>
</dbReference>
<gene>
    <name evidence="11" type="primary">pheT</name>
    <name evidence="14" type="ORF">A2961_04420</name>
</gene>
<dbReference type="InterPro" id="IPR036690">
    <property type="entry name" value="Fdx_antiC-bd_sf"/>
</dbReference>
<dbReference type="InterPro" id="IPR045060">
    <property type="entry name" value="Phe-tRNA-ligase_IIc_bsu"/>
</dbReference>
<dbReference type="PANTHER" id="PTHR10947:SF0">
    <property type="entry name" value="PHENYLALANINE--TRNA LIGASE BETA SUBUNIT"/>
    <property type="match status" value="1"/>
</dbReference>
<accession>A0A1F8BK84</accession>
<evidence type="ECO:0000256" key="4">
    <source>
        <dbReference type="ARBA" id="ARBA00022723"/>
    </source>
</evidence>
<dbReference type="InterPro" id="IPR009061">
    <property type="entry name" value="DNA-bd_dom_put_sf"/>
</dbReference>
<dbReference type="Gene3D" id="3.30.930.10">
    <property type="entry name" value="Bira Bifunctional Protein, Domain 2"/>
    <property type="match status" value="1"/>
</dbReference>
<dbReference type="SMART" id="SM00874">
    <property type="entry name" value="B5"/>
    <property type="match status" value="1"/>
</dbReference>
<dbReference type="EC" id="6.1.1.20" evidence="11"/>
<dbReference type="SMART" id="SM00873">
    <property type="entry name" value="B3_4"/>
    <property type="match status" value="1"/>
</dbReference>
<evidence type="ECO:0000256" key="7">
    <source>
        <dbReference type="ARBA" id="ARBA00022842"/>
    </source>
</evidence>
<evidence type="ECO:0000256" key="3">
    <source>
        <dbReference type="ARBA" id="ARBA00022598"/>
    </source>
</evidence>
<dbReference type="InterPro" id="IPR005147">
    <property type="entry name" value="tRNA_synthase_B5-dom"/>
</dbReference>
<comment type="similarity">
    <text evidence="1 11">Belongs to the phenylalanyl-tRNA synthetase beta subunit family. Type 1 subfamily.</text>
</comment>
<keyword evidence="7 11" id="KW-0460">Magnesium</keyword>
<keyword evidence="4 11" id="KW-0479">Metal-binding</keyword>
<keyword evidence="5 11" id="KW-0547">Nucleotide-binding</keyword>
<keyword evidence="11" id="KW-0963">Cytoplasm</keyword>
<evidence type="ECO:0000256" key="6">
    <source>
        <dbReference type="ARBA" id="ARBA00022840"/>
    </source>
</evidence>
<dbReference type="Gene3D" id="3.50.40.10">
    <property type="entry name" value="Phenylalanyl-trna Synthetase, Chain B, domain 3"/>
    <property type="match status" value="1"/>
</dbReference>
<comment type="subunit">
    <text evidence="2 11">Tetramer of two alpha and two beta subunits.</text>
</comment>
<dbReference type="Pfam" id="PF17759">
    <property type="entry name" value="tRNA_synthFbeta"/>
    <property type="match status" value="1"/>
</dbReference>
<dbReference type="GO" id="GO:0005524">
    <property type="term" value="F:ATP binding"/>
    <property type="evidence" value="ECO:0007669"/>
    <property type="project" value="UniProtKB-UniRule"/>
</dbReference>
<dbReference type="EMBL" id="MGHF01000006">
    <property type="protein sequence ID" value="OGM64474.1"/>
    <property type="molecule type" value="Genomic_DNA"/>
</dbReference>
<dbReference type="GO" id="GO:0000287">
    <property type="term" value="F:magnesium ion binding"/>
    <property type="evidence" value="ECO:0007669"/>
    <property type="project" value="UniProtKB-UniRule"/>
</dbReference>
<evidence type="ECO:0000313" key="14">
    <source>
        <dbReference type="EMBL" id="OGM64474.1"/>
    </source>
</evidence>
<evidence type="ECO:0000256" key="10">
    <source>
        <dbReference type="ARBA" id="ARBA00049255"/>
    </source>
</evidence>
<evidence type="ECO:0000259" key="12">
    <source>
        <dbReference type="PROSITE" id="PS51447"/>
    </source>
</evidence>
<dbReference type="Proteomes" id="UP000177082">
    <property type="component" value="Unassembled WGS sequence"/>
</dbReference>
<protein>
    <recommendedName>
        <fullName evidence="11">Phenylalanine--tRNA ligase beta subunit</fullName>
        <ecNumber evidence="11">6.1.1.20</ecNumber>
    </recommendedName>
    <alternativeName>
        <fullName evidence="11">Phenylalanyl-tRNA synthetase beta subunit</fullName>
        <shortName evidence="11">PheRS</shortName>
    </alternativeName>
</protein>
<dbReference type="PROSITE" id="PS51447">
    <property type="entry name" value="FDX_ACB"/>
    <property type="match status" value="1"/>
</dbReference>
<feature type="binding site" evidence="11">
    <location>
        <position position="346"/>
    </location>
    <ligand>
        <name>Mg(2+)</name>
        <dbReference type="ChEBI" id="CHEBI:18420"/>
        <note>shared with alpha subunit</note>
    </ligand>
</feature>
<evidence type="ECO:0000259" key="13">
    <source>
        <dbReference type="PROSITE" id="PS51483"/>
    </source>
</evidence>
<dbReference type="SUPFAM" id="SSF54991">
    <property type="entry name" value="Anticodon-binding domain of PheRS"/>
    <property type="match status" value="1"/>
</dbReference>
<keyword evidence="8 11" id="KW-0648">Protein biosynthesis</keyword>
<dbReference type="SUPFAM" id="SSF46955">
    <property type="entry name" value="Putative DNA-binding domain"/>
    <property type="match status" value="2"/>
</dbReference>
<dbReference type="InterPro" id="IPR005146">
    <property type="entry name" value="B3/B4_tRNA-bd"/>
</dbReference>
<comment type="catalytic activity">
    <reaction evidence="10 11">
        <text>tRNA(Phe) + L-phenylalanine + ATP = L-phenylalanyl-tRNA(Phe) + AMP + diphosphate + H(+)</text>
        <dbReference type="Rhea" id="RHEA:19413"/>
        <dbReference type="Rhea" id="RHEA-COMP:9668"/>
        <dbReference type="Rhea" id="RHEA-COMP:9699"/>
        <dbReference type="ChEBI" id="CHEBI:15378"/>
        <dbReference type="ChEBI" id="CHEBI:30616"/>
        <dbReference type="ChEBI" id="CHEBI:33019"/>
        <dbReference type="ChEBI" id="CHEBI:58095"/>
        <dbReference type="ChEBI" id="CHEBI:78442"/>
        <dbReference type="ChEBI" id="CHEBI:78531"/>
        <dbReference type="ChEBI" id="CHEBI:456215"/>
        <dbReference type="EC" id="6.1.1.20"/>
    </reaction>
</comment>
<evidence type="ECO:0000256" key="5">
    <source>
        <dbReference type="ARBA" id="ARBA00022741"/>
    </source>
</evidence>
<feature type="binding site" evidence="11">
    <location>
        <position position="349"/>
    </location>
    <ligand>
        <name>Mg(2+)</name>
        <dbReference type="ChEBI" id="CHEBI:18420"/>
        <note>shared with alpha subunit</note>
    </ligand>
</feature>
<dbReference type="PANTHER" id="PTHR10947">
    <property type="entry name" value="PHENYLALANYL-TRNA SYNTHETASE BETA CHAIN AND LEUCINE-RICH REPEAT-CONTAINING PROTEIN 47"/>
    <property type="match status" value="1"/>
</dbReference>
<feature type="domain" description="B5" evidence="13">
    <location>
        <begin position="286"/>
        <end position="362"/>
    </location>
</feature>
<dbReference type="Pfam" id="PF03484">
    <property type="entry name" value="B5"/>
    <property type="match status" value="1"/>
</dbReference>
<dbReference type="PROSITE" id="PS51483">
    <property type="entry name" value="B5"/>
    <property type="match status" value="1"/>
</dbReference>
<reference evidence="14 15" key="1">
    <citation type="journal article" date="2016" name="Nat. Commun.">
        <title>Thousands of microbial genomes shed light on interconnected biogeochemical processes in an aquifer system.</title>
        <authorList>
            <person name="Anantharaman K."/>
            <person name="Brown C.T."/>
            <person name="Hug L.A."/>
            <person name="Sharon I."/>
            <person name="Castelle C.J."/>
            <person name="Probst A.J."/>
            <person name="Thomas B.C."/>
            <person name="Singh A."/>
            <person name="Wilkins M.J."/>
            <person name="Karaoz U."/>
            <person name="Brodie E.L."/>
            <person name="Williams K.H."/>
            <person name="Hubbard S.S."/>
            <person name="Banfield J.F."/>
        </authorList>
    </citation>
    <scope>NUCLEOTIDE SEQUENCE [LARGE SCALE GENOMIC DNA]</scope>
</reference>
<dbReference type="InterPro" id="IPR005121">
    <property type="entry name" value="Fdx_antiC-bd"/>
</dbReference>
<dbReference type="Gene3D" id="3.30.56.10">
    <property type="match status" value="2"/>
</dbReference>
<dbReference type="GO" id="GO:0003723">
    <property type="term" value="F:RNA binding"/>
    <property type="evidence" value="ECO:0007669"/>
    <property type="project" value="InterPro"/>
</dbReference>
<dbReference type="InterPro" id="IPR045864">
    <property type="entry name" value="aa-tRNA-synth_II/BPL/LPL"/>
</dbReference>
<keyword evidence="9 11" id="KW-0030">Aminoacyl-tRNA synthetase</keyword>
<sequence>MKIPLKWLNKYVKLPSKTSVLTEALTLAGHMLDKTEKVNGDDVVDLELRGNRADCYCLIGIAREVSALFDTPVKLPESYKSLLKKSNLKEVSLQINSSFVNRAMMVVIKNVQIKQSPDWLKKPIQAYGIDSINNIVDLTNFVMLETGQPMHAFDLDKIGNHLEIRKAVENEKVTTFLGKTVTLNKEDLVWANKREVLSIAGSIGEKYHSISESTKNVLLEAASYDRANIRRTIYRHNLLTDAGLRHEKELDPNIVEKGVYRFLYLVDKNNWGQIDPHVFDYYPKPVKPWTVNLNYDYLETLGGLKLDTNKVKNILNRLSFKIKKESNNGLEVICPTFRTDVTLEEDLIEEILRIEGYDNIPTRTLSLEIPSYVTPEYISQEQELKLAATEVGLDEIITSSFVNEKYQEFNKNMEHPNASPVKIVNRPSQDTEILRTTLLANLLEVTQKVINERGTAAQFFEIGKIYFKQKTHYEEKRKLGLISWSKDSEVFAKFKGLLESLLTKTNIENLTFDNQQINNPKLINTYSISLEKTIFGLGGEFGNIFYCEIDLDLLLGKAQNPTAQLWPNFPPQIEDITLSVRTNTKVGDVLSLIKNTKYVADVQLIDTYEGYYTFRIWYQHPSKTLTDKEVEKSRKSLLHLIKQRFRAIIKE</sequence>
<name>A0A1F8BK84_9BACT</name>
<dbReference type="STRING" id="1802519.A2961_04420"/>
<dbReference type="GO" id="GO:0004826">
    <property type="term" value="F:phenylalanine-tRNA ligase activity"/>
    <property type="evidence" value="ECO:0007669"/>
    <property type="project" value="UniProtKB-UniRule"/>
</dbReference>